<dbReference type="Proteomes" id="UP000515406">
    <property type="component" value="Chromosome"/>
</dbReference>
<dbReference type="InterPro" id="IPR001969">
    <property type="entry name" value="Aspartic_peptidase_AS"/>
</dbReference>
<evidence type="ECO:0000313" key="4">
    <source>
        <dbReference type="Proteomes" id="UP000515406"/>
    </source>
</evidence>
<keyword evidence="4" id="KW-1185">Reference proteome</keyword>
<keyword evidence="1" id="KW-0378">Hydrolase</keyword>
<dbReference type="EMBL" id="LR828257">
    <property type="protein sequence ID" value="CAD0316745.1"/>
    <property type="molecule type" value="Genomic_DNA"/>
</dbReference>
<dbReference type="Gene3D" id="2.40.70.10">
    <property type="entry name" value="Acid Proteases"/>
    <property type="match status" value="1"/>
</dbReference>
<dbReference type="GO" id="GO:0004190">
    <property type="term" value="F:aspartic-type endopeptidase activity"/>
    <property type="evidence" value="ECO:0007669"/>
    <property type="project" value="InterPro"/>
</dbReference>
<sequence>MHFWMLHRRMQHPLWTSMHPILFLLLFIPLSAGAVECGRVTQIFNDPTQVTQALSEGDVSALRRIQASTTSPVVQQMAKAAERRVLLDLVGARKASEACLDVAQQKTHLAGLTVCGALRAGIEAASGDLPAWARLTVEAQERVRLAAGERGKTVENIDIFTRIPDYAALSKRPTPVVRTTAEGRIPLHTGSVMVATGSSHDGGRVDYLNMAQIQIDGKSTEVLVDTGSSLTIVHPSMLSTPPLMDGFTLSGVLGDTSERSALAQPQAIQFGSLIIDQPFLAVSDRVPANLLGLDVISRLGRVLISKTGLQVLAPGSAAPACHSPMFSAMDLSGTRMVPRMFFTVNGKQQEAMLDTGYSGELMESLPIGTALPPSPVQHSVVQGVQGQQRETSVSREVTVQTLGAPARLQMSTYIGNHPNKTRYVLGGGILRSVSLYLDFIDHKACIVAMESA</sequence>
<gene>
    <name evidence="3" type="ORF">CFBP498_13620</name>
</gene>
<organism evidence="3 4">
    <name type="scientific">Xanthomonas hortorum pv. vitians</name>
    <dbReference type="NCBI Taxonomy" id="83224"/>
    <lineage>
        <taxon>Bacteria</taxon>
        <taxon>Pseudomonadati</taxon>
        <taxon>Pseudomonadota</taxon>
        <taxon>Gammaproteobacteria</taxon>
        <taxon>Lysobacterales</taxon>
        <taxon>Lysobacteraceae</taxon>
        <taxon>Xanthomonas</taxon>
    </lineage>
</organism>
<dbReference type="InterPro" id="IPR021109">
    <property type="entry name" value="Peptidase_aspartic_dom_sf"/>
</dbReference>
<evidence type="ECO:0000256" key="1">
    <source>
        <dbReference type="ARBA" id="ARBA00022801"/>
    </source>
</evidence>
<accession>A0A6V7CHN2</accession>
<feature type="domain" description="Peptidase A2" evidence="2">
    <location>
        <begin position="220"/>
        <end position="295"/>
    </location>
</feature>
<evidence type="ECO:0000259" key="2">
    <source>
        <dbReference type="PROSITE" id="PS50175"/>
    </source>
</evidence>
<dbReference type="AlphaFoldDB" id="A0A6V7CHN2"/>
<dbReference type="Pfam" id="PF13975">
    <property type="entry name" value="gag-asp_proteas"/>
    <property type="match status" value="1"/>
</dbReference>
<dbReference type="PROSITE" id="PS00141">
    <property type="entry name" value="ASP_PROTEASE"/>
    <property type="match status" value="1"/>
</dbReference>
<dbReference type="EMBL" id="LR828257">
    <property type="protein sequence ID" value="CAD0316754.1"/>
    <property type="molecule type" value="Genomic_DNA"/>
</dbReference>
<reference evidence="3 4" key="1">
    <citation type="submission" date="2020-07" db="EMBL/GenBank/DDBJ databases">
        <authorList>
            <person name="Pothier F. J."/>
        </authorList>
    </citation>
    <scope>NUCLEOTIDE SEQUENCE [LARGE SCALE GENOMIC DNA]</scope>
    <source>
        <strain evidence="3 4">CFBP 498</strain>
    </source>
</reference>
<proteinExistence type="predicted"/>
<dbReference type="InterPro" id="IPR001995">
    <property type="entry name" value="Peptidase_A2_cat"/>
</dbReference>
<dbReference type="SUPFAM" id="SSF50630">
    <property type="entry name" value="Acid proteases"/>
    <property type="match status" value="1"/>
</dbReference>
<dbReference type="GO" id="GO:0006508">
    <property type="term" value="P:proteolysis"/>
    <property type="evidence" value="ECO:0007669"/>
    <property type="project" value="InterPro"/>
</dbReference>
<dbReference type="RefSeq" id="WP_081376511.1">
    <property type="nucleotide sequence ID" value="NZ_JAJTZE010000041.1"/>
</dbReference>
<dbReference type="PROSITE" id="PS50175">
    <property type="entry name" value="ASP_PROT_RETROV"/>
    <property type="match status" value="1"/>
</dbReference>
<evidence type="ECO:0000313" key="3">
    <source>
        <dbReference type="EMBL" id="CAD0316754.1"/>
    </source>
</evidence>
<protein>
    <recommendedName>
        <fullName evidence="2">Peptidase A2 domain-containing protein</fullName>
    </recommendedName>
</protein>
<name>A0A6V7CHN2_9XANT</name>